<evidence type="ECO:0000313" key="2">
    <source>
        <dbReference type="Proteomes" id="UP001157502"/>
    </source>
</evidence>
<accession>A0ACC2HE75</accession>
<proteinExistence type="predicted"/>
<name>A0ACC2HE75_DALPE</name>
<comment type="caution">
    <text evidence="1">The sequence shown here is derived from an EMBL/GenBank/DDBJ whole genome shotgun (WGS) entry which is preliminary data.</text>
</comment>
<dbReference type="Proteomes" id="UP001157502">
    <property type="component" value="Chromosome 3"/>
</dbReference>
<evidence type="ECO:0000313" key="1">
    <source>
        <dbReference type="EMBL" id="KAJ8013778.1"/>
    </source>
</evidence>
<organism evidence="1 2">
    <name type="scientific">Dallia pectoralis</name>
    <name type="common">Alaska blackfish</name>
    <dbReference type="NCBI Taxonomy" id="75939"/>
    <lineage>
        <taxon>Eukaryota</taxon>
        <taxon>Metazoa</taxon>
        <taxon>Chordata</taxon>
        <taxon>Craniata</taxon>
        <taxon>Vertebrata</taxon>
        <taxon>Euteleostomi</taxon>
        <taxon>Actinopterygii</taxon>
        <taxon>Neopterygii</taxon>
        <taxon>Teleostei</taxon>
        <taxon>Protacanthopterygii</taxon>
        <taxon>Esociformes</taxon>
        <taxon>Umbridae</taxon>
        <taxon>Dallia</taxon>
    </lineage>
</organism>
<gene>
    <name evidence="1" type="ORF">DPEC_G00033320</name>
</gene>
<dbReference type="EMBL" id="CM055730">
    <property type="protein sequence ID" value="KAJ8013778.1"/>
    <property type="molecule type" value="Genomic_DNA"/>
</dbReference>
<keyword evidence="2" id="KW-1185">Reference proteome</keyword>
<protein>
    <submittedName>
        <fullName evidence="1">Uncharacterized protein</fullName>
    </submittedName>
</protein>
<sequence>MSHINSNIHMAPHLSLLIIFIIFSTISADELMYVQTGGSITIPCCYYTEFKHKVIYLCKGSNLDNCKHAARTDKTMGTKTWITVYPQERVLTVTMTDLGPGDSDYYCCAVEINQGVDTQLKRFYLNVTSTPGLYVEKQEVTGVEGGEVTVSCYYRDPGTIKWCQACGDCVEYSGTIVGDNSIPVHITVKLHVTTQSTTNTTPTSPPQTSVSLSSGSVLNTSQSTDRSGPIEDNTTREAEGGIQKKYHHWLDLKILLILPVILVVLIAGVLVAWKIWRKHG</sequence>
<reference evidence="1" key="1">
    <citation type="submission" date="2021-05" db="EMBL/GenBank/DDBJ databases">
        <authorList>
            <person name="Pan Q."/>
            <person name="Jouanno E."/>
            <person name="Zahm M."/>
            <person name="Klopp C."/>
            <person name="Cabau C."/>
            <person name="Louis A."/>
            <person name="Berthelot C."/>
            <person name="Parey E."/>
            <person name="Roest Crollius H."/>
            <person name="Montfort J."/>
            <person name="Robinson-Rechavi M."/>
            <person name="Bouchez O."/>
            <person name="Lampietro C."/>
            <person name="Lopez Roques C."/>
            <person name="Donnadieu C."/>
            <person name="Postlethwait J."/>
            <person name="Bobe J."/>
            <person name="Dillon D."/>
            <person name="Chandos A."/>
            <person name="von Hippel F."/>
            <person name="Guiguen Y."/>
        </authorList>
    </citation>
    <scope>NUCLEOTIDE SEQUENCE</scope>
    <source>
        <strain evidence="1">YG-Jan2019</strain>
    </source>
</reference>